<dbReference type="PANTHER" id="PTHR11842:SF10">
    <property type="entry name" value="MITOTIC SPINDLE ASSEMBLY CHECKPOINT PROTEIN MAD2B"/>
    <property type="match status" value="1"/>
</dbReference>
<dbReference type="STRING" id="149040.A0A132B371"/>
<dbReference type="Gene3D" id="3.30.900.10">
    <property type="entry name" value="HORMA domain"/>
    <property type="match status" value="1"/>
</dbReference>
<reference evidence="3 4" key="1">
    <citation type="submission" date="2015-10" db="EMBL/GenBank/DDBJ databases">
        <title>Full genome of DAOMC 229536 Phialocephala scopiformis, a fungal endophyte of spruce producing the potent anti-insectan compound rugulosin.</title>
        <authorList>
            <consortium name="DOE Joint Genome Institute"/>
            <person name="Walker A.K."/>
            <person name="Frasz S.L."/>
            <person name="Seifert K.A."/>
            <person name="Miller J.D."/>
            <person name="Mondo S.J."/>
            <person name="Labutti K."/>
            <person name="Lipzen A."/>
            <person name="Dockter R."/>
            <person name="Kennedy M."/>
            <person name="Grigoriev I.V."/>
            <person name="Spatafora J.W."/>
        </authorList>
    </citation>
    <scope>NUCLEOTIDE SEQUENCE [LARGE SCALE GENOMIC DNA]</scope>
    <source>
        <strain evidence="3 4">CBS 120377</strain>
    </source>
</reference>
<dbReference type="Proteomes" id="UP000070700">
    <property type="component" value="Unassembled WGS sequence"/>
</dbReference>
<protein>
    <submittedName>
        <fullName evidence="3">DNA-binding protein</fullName>
    </submittedName>
</protein>
<dbReference type="PANTHER" id="PTHR11842">
    <property type="entry name" value="MITOTIC SPINDLE ASSEMBLY CHECKPOINT PROTEIN MAD2"/>
    <property type="match status" value="1"/>
</dbReference>
<dbReference type="PROSITE" id="PS50815">
    <property type="entry name" value="HORMA"/>
    <property type="match status" value="1"/>
</dbReference>
<sequence>MATAPPPHQPTLLTNTTSLLQTFTDFLTVAIHTILYSRTLYPPSAFISTRKYNFPVRQNRHPVVCAWINNAVSSVSTLLTKGSVRAIAVVVFNKDLEVMERYMFDMSKFPVVDPKEGLTDFEARRDREGQELPVGVSTVDIEEQLRATIRRLAYGAEKLGPLPEGCTYSLAVELRDEVDPPIGHPQPWVPSEPSLQTGEKTSERIGADLGGIKSTPLRLVEAGEFILEMWIEEGRAKLHDNGE</sequence>
<dbReference type="EMBL" id="KQ947443">
    <property type="protein sequence ID" value="KUJ06846.1"/>
    <property type="molecule type" value="Genomic_DNA"/>
</dbReference>
<dbReference type="Pfam" id="PF02301">
    <property type="entry name" value="HORMA"/>
    <property type="match status" value="1"/>
</dbReference>
<organism evidence="3 4">
    <name type="scientific">Mollisia scopiformis</name>
    <name type="common">Conifer needle endophyte fungus</name>
    <name type="synonym">Phialocephala scopiformis</name>
    <dbReference type="NCBI Taxonomy" id="149040"/>
    <lineage>
        <taxon>Eukaryota</taxon>
        <taxon>Fungi</taxon>
        <taxon>Dikarya</taxon>
        <taxon>Ascomycota</taxon>
        <taxon>Pezizomycotina</taxon>
        <taxon>Leotiomycetes</taxon>
        <taxon>Helotiales</taxon>
        <taxon>Mollisiaceae</taxon>
        <taxon>Mollisia</taxon>
    </lineage>
</organism>
<dbReference type="AlphaFoldDB" id="A0A132B371"/>
<dbReference type="InterPro" id="IPR003511">
    <property type="entry name" value="HORMA_dom"/>
</dbReference>
<dbReference type="OrthoDB" id="21254at2759"/>
<dbReference type="InterPro" id="IPR036570">
    <property type="entry name" value="HORMA_dom_sf"/>
</dbReference>
<evidence type="ECO:0000313" key="3">
    <source>
        <dbReference type="EMBL" id="KUJ06846.1"/>
    </source>
</evidence>
<evidence type="ECO:0000313" key="4">
    <source>
        <dbReference type="Proteomes" id="UP000070700"/>
    </source>
</evidence>
<feature type="domain" description="HORMA" evidence="2">
    <location>
        <begin position="17"/>
        <end position="231"/>
    </location>
</feature>
<proteinExistence type="inferred from homology"/>
<dbReference type="InterPro" id="IPR045091">
    <property type="entry name" value="Mad2-like"/>
</dbReference>
<dbReference type="GO" id="GO:0016035">
    <property type="term" value="C:zeta DNA polymerase complex"/>
    <property type="evidence" value="ECO:0007669"/>
    <property type="project" value="TreeGrafter"/>
</dbReference>
<dbReference type="KEGG" id="psco:LY89DRAFT_661447"/>
<name>A0A132B371_MOLSC</name>
<dbReference type="GO" id="GO:0003677">
    <property type="term" value="F:DNA binding"/>
    <property type="evidence" value="ECO:0007669"/>
    <property type="project" value="UniProtKB-KW"/>
</dbReference>
<dbReference type="RefSeq" id="XP_018061201.1">
    <property type="nucleotide sequence ID" value="XM_018212605.1"/>
</dbReference>
<accession>A0A132B371</accession>
<gene>
    <name evidence="3" type="ORF">LY89DRAFT_661447</name>
</gene>
<dbReference type="InParanoid" id="A0A132B371"/>
<comment type="similarity">
    <text evidence="1">Belongs to the MAD2 family.</text>
</comment>
<dbReference type="SUPFAM" id="SSF56019">
    <property type="entry name" value="The spindle assembly checkpoint protein mad2"/>
    <property type="match status" value="1"/>
</dbReference>
<keyword evidence="3" id="KW-0238">DNA-binding</keyword>
<evidence type="ECO:0000259" key="2">
    <source>
        <dbReference type="PROSITE" id="PS50815"/>
    </source>
</evidence>
<dbReference type="GeneID" id="28822331"/>
<keyword evidence="4" id="KW-1185">Reference proteome</keyword>
<evidence type="ECO:0000256" key="1">
    <source>
        <dbReference type="ARBA" id="ARBA00010348"/>
    </source>
</evidence>